<accession>A0A0B5D223</accession>
<proteinExistence type="predicted"/>
<evidence type="ECO:0000313" key="1">
    <source>
        <dbReference type="EMBL" id="AJE32900.1"/>
    </source>
</evidence>
<protein>
    <submittedName>
        <fullName evidence="1">Uncharacterized protein</fullName>
    </submittedName>
</protein>
<dbReference type="EMBL" id="CP005286">
    <property type="protein sequence ID" value="AJE32900.1"/>
    <property type="molecule type" value="Genomic_DNA"/>
</dbReference>
<name>A0A0B5D223_9CORY</name>
<organism evidence="1 2">
    <name type="scientific">Corynebacterium humireducens NBRC 106098 = DSM 45392</name>
    <dbReference type="NCBI Taxonomy" id="1223515"/>
    <lineage>
        <taxon>Bacteria</taxon>
        <taxon>Bacillati</taxon>
        <taxon>Actinomycetota</taxon>
        <taxon>Actinomycetes</taxon>
        <taxon>Mycobacteriales</taxon>
        <taxon>Corynebacteriaceae</taxon>
        <taxon>Corynebacterium</taxon>
    </lineage>
</organism>
<dbReference type="RefSeq" id="WP_040085574.1">
    <property type="nucleotide sequence ID" value="NZ_BCSU01000007.1"/>
</dbReference>
<dbReference type="HOGENOM" id="CLU_431964_0_0_11"/>
<evidence type="ECO:0000313" key="2">
    <source>
        <dbReference type="Proteomes" id="UP000031524"/>
    </source>
</evidence>
<dbReference type="AlphaFoldDB" id="A0A0B5D223"/>
<sequence>MNRPAAVNLAMVDDRLRSIDAPGTRALLERWMLTFACTHTRFPIDEALLLGWQWGQRCGHETIATSGREPWCARPMPATAAEWSADGCVVDPDTLPLVLEGEDGELVEYHVLYDTVTVEEERSVYVDHFPELEPLDQHPKADGHREFEDVLTVRERLMLSHLWQIGAVVGWDAPEEETLTRVVAEEYRGLPGPDILVRRLLIRPDTGGVDVMTLVLRFLAETAWLMVLGRHLGEVVEEPLAEVSTPLELGLAVEVTRRRTGVGRQYANMDAYRFLEEETGLPAPEELRWWLVFEVAQLMEDLLLGHGPGEDWDEEDWEDEDWEDEADDPEEIHADTLRHLDRLMAEVPEEKEDLVTSWLRDFVCDNPRFSTEQAVALGWQLYERFGDMMAENPRLRGRTGDLELRTEEEWTVRGRRVRDDACPLYAPGSHGGVVAFLLSSDTEVVDTLGALISDETDSDFFHHRAPTEDTPELESLHGYVSDYELDLLRNVTRLGIRPEVVYGLEPDDLALWSDEEEGQEVCYMPLVVDEDRSVMRMAMDRVMNILMADLLGEFEEAEFSDGRFVVSSTLLEEELAVLIAARRLGLEEEPVLDEAWDFFFGDVPPADVRWGLVYLAAANLDHLMRGYCWNSSD</sequence>
<dbReference type="KEGG" id="chm:B842_05245"/>
<gene>
    <name evidence="1" type="ORF">B842_05245</name>
</gene>
<reference evidence="1 2" key="1">
    <citation type="submission" date="2013-04" db="EMBL/GenBank/DDBJ databases">
        <title>Complete genome sequence of Corynebacterium humireducens DSM 45392(T), isolated from a wastewater-fed microbial fuel cell.</title>
        <authorList>
            <person name="Ruckert C."/>
            <person name="Albersmeier A."/>
            <person name="Kalinowski J."/>
        </authorList>
    </citation>
    <scope>NUCLEOTIDE SEQUENCE [LARGE SCALE GENOMIC DNA]</scope>
    <source>
        <strain evidence="2">MFC-5</strain>
    </source>
</reference>
<dbReference type="Proteomes" id="UP000031524">
    <property type="component" value="Chromosome"/>
</dbReference>
<dbReference type="OrthoDB" id="4403607at2"/>
<keyword evidence="2" id="KW-1185">Reference proteome</keyword>